<evidence type="ECO:0000313" key="6">
    <source>
        <dbReference type="EMBL" id="MFC3199340.1"/>
    </source>
</evidence>
<dbReference type="SMART" id="SM00422">
    <property type="entry name" value="HTH_MERR"/>
    <property type="match status" value="1"/>
</dbReference>
<proteinExistence type="predicted"/>
<feature type="domain" description="HTH merR-type" evidence="5">
    <location>
        <begin position="3"/>
        <end position="72"/>
    </location>
</feature>
<keyword evidence="1" id="KW-0805">Transcription regulation</keyword>
<dbReference type="Gene3D" id="1.10.490.50">
    <property type="entry name" value="Antibiotic binding domain of TipA-like multidrug resistance regulators"/>
    <property type="match status" value="1"/>
</dbReference>
<name>A0ABV7JMK6_9SPHI</name>
<dbReference type="Pfam" id="PF00376">
    <property type="entry name" value="MerR"/>
    <property type="match status" value="1"/>
</dbReference>
<dbReference type="InterPro" id="IPR012925">
    <property type="entry name" value="TipAS_dom"/>
</dbReference>
<dbReference type="RefSeq" id="WP_379024850.1">
    <property type="nucleotide sequence ID" value="NZ_JBHRTA010000038.1"/>
</dbReference>
<dbReference type="Pfam" id="PF07739">
    <property type="entry name" value="TipAS"/>
    <property type="match status" value="1"/>
</dbReference>
<dbReference type="EMBL" id="JBHRTA010000038">
    <property type="protein sequence ID" value="MFC3199340.1"/>
    <property type="molecule type" value="Genomic_DNA"/>
</dbReference>
<dbReference type="InterPro" id="IPR009061">
    <property type="entry name" value="DNA-bd_dom_put_sf"/>
</dbReference>
<dbReference type="InterPro" id="IPR047057">
    <property type="entry name" value="MerR_fam"/>
</dbReference>
<dbReference type="PRINTS" id="PR00040">
    <property type="entry name" value="HTHMERR"/>
</dbReference>
<dbReference type="Gene3D" id="1.10.1660.10">
    <property type="match status" value="1"/>
</dbReference>
<evidence type="ECO:0000313" key="7">
    <source>
        <dbReference type="Proteomes" id="UP001595526"/>
    </source>
</evidence>
<sequence length="254" mass="29732">MKYYSVKKLAKLAGVSVRTLHHYDQIGLLKPTERTAAGYRQYGEAELLRLQQILFYKELDFELKTIDRLINRPDFDLIEALEGQKRLLLSRRKRIDQLVATLEKTMFHLKNKMMMNPEELYEGLPKEHAEAWRQEAKERWPEQVAHGERELMKMSKADFHALQRDFKQNIERLATMSLQDPQSPDVQAEIAKHYQYILKFWGKASDAAEAYRGLGDLYANDPRYTQVDGVSAATFGSFLQRAIHHYVDTQLLTR</sequence>
<dbReference type="InterPro" id="IPR036244">
    <property type="entry name" value="TipA-like_antibiotic-bd"/>
</dbReference>
<dbReference type="PANTHER" id="PTHR30204:SF90">
    <property type="entry name" value="HTH-TYPE TRANSCRIPTIONAL ACTIVATOR MTA"/>
    <property type="match status" value="1"/>
</dbReference>
<dbReference type="InterPro" id="IPR000551">
    <property type="entry name" value="MerR-type_HTH_dom"/>
</dbReference>
<dbReference type="SUPFAM" id="SSF89082">
    <property type="entry name" value="Antibiotic binding domain of TipA-like multidrug resistance regulators"/>
    <property type="match status" value="1"/>
</dbReference>
<dbReference type="SUPFAM" id="SSF46955">
    <property type="entry name" value="Putative DNA-binding domain"/>
    <property type="match status" value="1"/>
</dbReference>
<dbReference type="PROSITE" id="PS50937">
    <property type="entry name" value="HTH_MERR_2"/>
    <property type="match status" value="1"/>
</dbReference>
<evidence type="ECO:0000256" key="3">
    <source>
        <dbReference type="ARBA" id="ARBA00023159"/>
    </source>
</evidence>
<evidence type="ECO:0000256" key="4">
    <source>
        <dbReference type="ARBA" id="ARBA00023163"/>
    </source>
</evidence>
<accession>A0ABV7JMK6</accession>
<keyword evidence="2" id="KW-0238">DNA-binding</keyword>
<reference evidence="7" key="1">
    <citation type="journal article" date="2019" name="Int. J. Syst. Evol. Microbiol.">
        <title>The Global Catalogue of Microorganisms (GCM) 10K type strain sequencing project: providing services to taxonomists for standard genome sequencing and annotation.</title>
        <authorList>
            <consortium name="The Broad Institute Genomics Platform"/>
            <consortium name="The Broad Institute Genome Sequencing Center for Infectious Disease"/>
            <person name="Wu L."/>
            <person name="Ma J."/>
        </authorList>
    </citation>
    <scope>NUCLEOTIDE SEQUENCE [LARGE SCALE GENOMIC DNA]</scope>
    <source>
        <strain evidence="7">KCTC 52416</strain>
    </source>
</reference>
<comment type="caution">
    <text evidence="6">The sequence shown here is derived from an EMBL/GenBank/DDBJ whole genome shotgun (WGS) entry which is preliminary data.</text>
</comment>
<evidence type="ECO:0000256" key="1">
    <source>
        <dbReference type="ARBA" id="ARBA00023015"/>
    </source>
</evidence>
<dbReference type="CDD" id="cd01106">
    <property type="entry name" value="HTH_TipAL-Mta"/>
    <property type="match status" value="1"/>
</dbReference>
<keyword evidence="7" id="KW-1185">Reference proteome</keyword>
<gene>
    <name evidence="6" type="ORF">ACFOET_17085</name>
</gene>
<evidence type="ECO:0000256" key="2">
    <source>
        <dbReference type="ARBA" id="ARBA00023125"/>
    </source>
</evidence>
<evidence type="ECO:0000259" key="5">
    <source>
        <dbReference type="PROSITE" id="PS50937"/>
    </source>
</evidence>
<dbReference type="Proteomes" id="UP001595526">
    <property type="component" value="Unassembled WGS sequence"/>
</dbReference>
<protein>
    <submittedName>
        <fullName evidence="6">MerR family transcriptional regulator</fullName>
    </submittedName>
</protein>
<organism evidence="6 7">
    <name type="scientific">Parapedobacter deserti</name>
    <dbReference type="NCBI Taxonomy" id="1912957"/>
    <lineage>
        <taxon>Bacteria</taxon>
        <taxon>Pseudomonadati</taxon>
        <taxon>Bacteroidota</taxon>
        <taxon>Sphingobacteriia</taxon>
        <taxon>Sphingobacteriales</taxon>
        <taxon>Sphingobacteriaceae</taxon>
        <taxon>Parapedobacter</taxon>
    </lineage>
</organism>
<keyword evidence="3" id="KW-0010">Activator</keyword>
<keyword evidence="4" id="KW-0804">Transcription</keyword>
<dbReference type="PANTHER" id="PTHR30204">
    <property type="entry name" value="REDOX-CYCLING DRUG-SENSING TRANSCRIPTIONAL ACTIVATOR SOXR"/>
    <property type="match status" value="1"/>
</dbReference>